<evidence type="ECO:0000256" key="1">
    <source>
        <dbReference type="SAM" id="SignalP"/>
    </source>
</evidence>
<evidence type="ECO:0000313" key="2">
    <source>
        <dbReference type="EMBL" id="KAA5412374.1"/>
    </source>
</evidence>
<dbReference type="RefSeq" id="WP_007217805.1">
    <property type="nucleotide sequence ID" value="NZ_CABMLT010000029.1"/>
</dbReference>
<sequence>MKLLNKYTAIICLFVAALTSCESPDLAEGRTDQVKGLLNVTIKIPDNPAEFTATKKGPYEEGEEITVKVPTTDEDPLDLTRLICTVSLEHNCYVETPLTGETDFTEPLKITVIDVQGNRHNNTIKILPTPPKTKFTKVWDKNAVELNINDRNLSGLAMNDKYLAVQLYDGNIYRYDKKSGSAIDVVSSARSFMMKADVDDAGHLITARENIYGAGFMVYYYSEEDNEHHLLLDYTNDDGCPEDLGYEISVIGDVTNGKSFIYGMAPGTMTVYYWELMDGELVTPAAVPNTLRYGPAGGNWDRAQIQRASLDANSDHYISYYIPSTDDADDEYRKEKKGSRFNIFSPYMEINELNPQNHSYKILDFKVFTVNDDVFLATIEQNYTAWSNAKVQVFEITNRNKMELTAEDAGYDELCLFTGDEIAPTNYNRWGDIAVYKEQTATGYDVYIASTVVGYDATESRIRMYKMSYYPQ</sequence>
<evidence type="ECO:0000313" key="5">
    <source>
        <dbReference type="Proteomes" id="UP000448877"/>
    </source>
</evidence>
<organism evidence="2 5">
    <name type="scientific">Bacteroides cellulosilyticus</name>
    <dbReference type="NCBI Taxonomy" id="246787"/>
    <lineage>
        <taxon>Bacteria</taxon>
        <taxon>Pseudomonadati</taxon>
        <taxon>Bacteroidota</taxon>
        <taxon>Bacteroidia</taxon>
        <taxon>Bacteroidales</taxon>
        <taxon>Bacteroidaceae</taxon>
        <taxon>Bacteroides</taxon>
    </lineage>
</organism>
<reference evidence="2 5" key="2">
    <citation type="journal article" date="2019" name="Nat. Med.">
        <title>A library of human gut bacterial isolates paired with longitudinal multiomics data enables mechanistic microbiome research.</title>
        <authorList>
            <person name="Poyet M."/>
            <person name="Groussin M."/>
            <person name="Gibbons S.M."/>
            <person name="Avila-Pacheco J."/>
            <person name="Jiang X."/>
            <person name="Kearney S.M."/>
            <person name="Perrotta A.R."/>
            <person name="Berdy B."/>
            <person name="Zhao S."/>
            <person name="Lieberman T.D."/>
            <person name="Swanson P.K."/>
            <person name="Smith M."/>
            <person name="Roesemann S."/>
            <person name="Alexander J.E."/>
            <person name="Rich S.A."/>
            <person name="Livny J."/>
            <person name="Vlamakis H."/>
            <person name="Clish C."/>
            <person name="Bullock K."/>
            <person name="Deik A."/>
            <person name="Scott J."/>
            <person name="Pierce K.A."/>
            <person name="Xavier R.J."/>
            <person name="Alm E.J."/>
        </authorList>
    </citation>
    <scope>NUCLEOTIDE SEQUENCE [LARGE SCALE GENOMIC DNA]</scope>
    <source>
        <strain evidence="2 5">BIOML-A6</strain>
    </source>
</reference>
<dbReference type="Proteomes" id="UP000283341">
    <property type="component" value="Unassembled WGS sequence"/>
</dbReference>
<dbReference type="EMBL" id="VVYV01000072">
    <property type="protein sequence ID" value="KAA5412374.1"/>
    <property type="molecule type" value="Genomic_DNA"/>
</dbReference>
<reference evidence="3 4" key="1">
    <citation type="submission" date="2018-08" db="EMBL/GenBank/DDBJ databases">
        <title>A genome reference for cultivated species of the human gut microbiota.</title>
        <authorList>
            <person name="Zou Y."/>
            <person name="Xue W."/>
            <person name="Luo G."/>
        </authorList>
    </citation>
    <scope>NUCLEOTIDE SEQUENCE [LARGE SCALE GENOMIC DNA]</scope>
    <source>
        <strain evidence="3 4">AF22-3AC</strain>
    </source>
</reference>
<dbReference type="Proteomes" id="UP000448877">
    <property type="component" value="Unassembled WGS sequence"/>
</dbReference>
<name>A0A108T2P4_9BACE</name>
<keyword evidence="1" id="KW-0732">Signal</keyword>
<evidence type="ECO:0000313" key="3">
    <source>
        <dbReference type="EMBL" id="RGS33993.1"/>
    </source>
</evidence>
<dbReference type="SUPFAM" id="SSF101898">
    <property type="entry name" value="NHL repeat"/>
    <property type="match status" value="1"/>
</dbReference>
<accession>A0A108T2P4</accession>
<feature type="chain" id="PRO_5041524071" evidence="1">
    <location>
        <begin position="28"/>
        <end position="472"/>
    </location>
</feature>
<dbReference type="PROSITE" id="PS51257">
    <property type="entry name" value="PROKAR_LIPOPROTEIN"/>
    <property type="match status" value="1"/>
</dbReference>
<evidence type="ECO:0000313" key="4">
    <source>
        <dbReference type="Proteomes" id="UP000283341"/>
    </source>
</evidence>
<dbReference type="AlphaFoldDB" id="A0A108T2P4"/>
<protein>
    <submittedName>
        <fullName evidence="2">DUF5018 domain-containing protein</fullName>
    </submittedName>
</protein>
<dbReference type="EMBL" id="QRVJ01000025">
    <property type="protein sequence ID" value="RGS33993.1"/>
    <property type="molecule type" value="Genomic_DNA"/>
</dbReference>
<gene>
    <name evidence="3" type="ORF">DWX97_20550</name>
    <name evidence="2" type="ORF">F2Y81_26055</name>
</gene>
<feature type="signal peptide" evidence="1">
    <location>
        <begin position="1"/>
        <end position="27"/>
    </location>
</feature>
<proteinExistence type="predicted"/>
<comment type="caution">
    <text evidence="2">The sequence shown here is derived from an EMBL/GenBank/DDBJ whole genome shotgun (WGS) entry which is preliminary data.</text>
</comment>
<dbReference type="GeneID" id="66307809"/>